<proteinExistence type="predicted"/>
<name>A0A023ZW99_9CAUD</name>
<organism evidence="1 2">
    <name type="scientific">Mycobacterium phage MosMoris</name>
    <dbReference type="NCBI Taxonomy" id="1471542"/>
    <lineage>
        <taxon>Viruses</taxon>
        <taxon>Duplodnaviria</taxon>
        <taxon>Heunggongvirae</taxon>
        <taxon>Uroviricota</taxon>
        <taxon>Caudoviricetes</taxon>
        <taxon>Marvinvirus</taxon>
        <taxon>Marvinvirus mosmoris</taxon>
    </lineage>
</organism>
<dbReference type="EMBL" id="KJ538721">
    <property type="protein sequence ID" value="AHY84091.1"/>
    <property type="molecule type" value="Genomic_DNA"/>
</dbReference>
<dbReference type="Proteomes" id="UP000024435">
    <property type="component" value="Segment"/>
</dbReference>
<reference evidence="1 2" key="1">
    <citation type="submission" date="2014-03" db="EMBL/GenBank/DDBJ databases">
        <authorList>
            <person name="Bragg J."/>
            <person name="Dehn A."/>
            <person name="Hefner M."/>
            <person name="McHugh D."/>
            <person name="Petersen P."/>
            <person name="Zeba F."/>
            <person name="Zegers G.P."/>
            <person name="Page S.T."/>
            <person name="Bradley K.W."/>
            <person name="Clarke D.Q."/>
            <person name="Lewis M.F."/>
            <person name="Barker L.P."/>
            <person name="Bailey C."/>
            <person name="Asai D.J."/>
            <person name="Garber M.L."/>
            <person name="Bowman C.A."/>
            <person name="Russell D.A."/>
            <person name="Pope W.H."/>
            <person name="Jacobs-Sera D."/>
            <person name="Hendrix R.W."/>
            <person name="Hatfull G.F."/>
        </authorList>
    </citation>
    <scope>NUCLEOTIDE SEQUENCE [LARGE SCALE GENOMIC DNA]</scope>
</reference>
<keyword evidence="2" id="KW-1185">Reference proteome</keyword>
<gene>
    <name evidence="1" type="primary">17</name>
    <name evidence="1" type="ORF">PBI_MOSMORIS_17</name>
</gene>
<protein>
    <submittedName>
        <fullName evidence="1">Uncharacterized protein</fullName>
    </submittedName>
</protein>
<dbReference type="RefSeq" id="YP_009031527.1">
    <property type="nucleotide sequence ID" value="NC_024138.1"/>
</dbReference>
<accession>A0A023ZW99</accession>
<sequence>MPKYDVEWEARGRLVVEADDPEEAEQIVSEAVSDFDHTMAEAIDVESVDIISTEATSPDYGEES</sequence>
<dbReference type="GeneID" id="19487455"/>
<dbReference type="KEGG" id="vg:19487455"/>
<evidence type="ECO:0000313" key="2">
    <source>
        <dbReference type="Proteomes" id="UP000024435"/>
    </source>
</evidence>
<evidence type="ECO:0000313" key="1">
    <source>
        <dbReference type="EMBL" id="AHY84091.1"/>
    </source>
</evidence>